<reference evidence="1 2" key="1">
    <citation type="submission" date="2021-06" db="EMBL/GenBank/DDBJ databases">
        <title>Caerostris extrusa draft genome.</title>
        <authorList>
            <person name="Kono N."/>
            <person name="Arakawa K."/>
        </authorList>
    </citation>
    <scope>NUCLEOTIDE SEQUENCE [LARGE SCALE GENOMIC DNA]</scope>
</reference>
<dbReference type="Proteomes" id="UP001054945">
    <property type="component" value="Unassembled WGS sequence"/>
</dbReference>
<gene>
    <name evidence="1" type="ORF">CEXT_464241</name>
</gene>
<comment type="caution">
    <text evidence="1">The sequence shown here is derived from an EMBL/GenBank/DDBJ whole genome shotgun (WGS) entry which is preliminary data.</text>
</comment>
<dbReference type="AlphaFoldDB" id="A0AAV4TZC1"/>
<organism evidence="1 2">
    <name type="scientific">Caerostris extrusa</name>
    <name type="common">Bark spider</name>
    <name type="synonym">Caerostris bankana</name>
    <dbReference type="NCBI Taxonomy" id="172846"/>
    <lineage>
        <taxon>Eukaryota</taxon>
        <taxon>Metazoa</taxon>
        <taxon>Ecdysozoa</taxon>
        <taxon>Arthropoda</taxon>
        <taxon>Chelicerata</taxon>
        <taxon>Arachnida</taxon>
        <taxon>Araneae</taxon>
        <taxon>Araneomorphae</taxon>
        <taxon>Entelegynae</taxon>
        <taxon>Araneoidea</taxon>
        <taxon>Araneidae</taxon>
        <taxon>Caerostris</taxon>
    </lineage>
</organism>
<protein>
    <submittedName>
        <fullName evidence="1">Uncharacterized protein</fullName>
    </submittedName>
</protein>
<sequence>MRTPHSESFALPPESPLLLKSKPSPGQELCYTLGLETNRKIRKKKKKENRKFLWIGNQHLYFLVPAENGERKEKNSVFDATKYLLKFRLIKLIDYFLT</sequence>
<proteinExistence type="predicted"/>
<accession>A0AAV4TZC1</accession>
<keyword evidence="2" id="KW-1185">Reference proteome</keyword>
<evidence type="ECO:0000313" key="1">
    <source>
        <dbReference type="EMBL" id="GIY50657.1"/>
    </source>
</evidence>
<evidence type="ECO:0000313" key="2">
    <source>
        <dbReference type="Proteomes" id="UP001054945"/>
    </source>
</evidence>
<name>A0AAV4TZC1_CAEEX</name>
<dbReference type="EMBL" id="BPLR01012005">
    <property type="protein sequence ID" value="GIY50657.1"/>
    <property type="molecule type" value="Genomic_DNA"/>
</dbReference>